<keyword evidence="2" id="KW-0479">Metal-binding</keyword>
<dbReference type="AlphaFoldDB" id="A0A084XVK0"/>
<dbReference type="STRING" id="1457154.CAPSK01_004173"/>
<dbReference type="InterPro" id="IPR017439">
    <property type="entry name" value="Amidohydrolase"/>
</dbReference>
<dbReference type="InterPro" id="IPR011650">
    <property type="entry name" value="Peptidase_M20_dimer"/>
</dbReference>
<dbReference type="RefSeq" id="WP_273704018.1">
    <property type="nucleotide sequence ID" value="NZ_JDSS02000042.1"/>
</dbReference>
<organism evidence="4 5">
    <name type="scientific">Candidatus Accumulibacter vicinus</name>
    <dbReference type="NCBI Taxonomy" id="2954382"/>
    <lineage>
        <taxon>Bacteria</taxon>
        <taxon>Pseudomonadati</taxon>
        <taxon>Pseudomonadota</taxon>
        <taxon>Betaproteobacteria</taxon>
        <taxon>Candidatus Accumulibacter</taxon>
    </lineage>
</organism>
<feature type="binding site" evidence="2">
    <location>
        <position position="100"/>
    </location>
    <ligand>
        <name>Mn(2+)</name>
        <dbReference type="ChEBI" id="CHEBI:29035"/>
        <label>2</label>
    </ligand>
</feature>
<evidence type="ECO:0000313" key="5">
    <source>
        <dbReference type="Proteomes" id="UP000019812"/>
    </source>
</evidence>
<accession>A0A084XVK0</accession>
<dbReference type="Gene3D" id="3.30.70.360">
    <property type="match status" value="1"/>
</dbReference>
<dbReference type="InterPro" id="IPR036264">
    <property type="entry name" value="Bact_exopeptidase_dim_dom"/>
</dbReference>
<reference evidence="4 5" key="1">
    <citation type="submission" date="2014-07" db="EMBL/GenBank/DDBJ databases">
        <title>Expanding our view of genomic diversity in Candidatus Accumulibacter clades.</title>
        <authorList>
            <person name="Skennerton C.T."/>
            <person name="Barr J.J."/>
            <person name="Slater F.R."/>
            <person name="Bond P.L."/>
            <person name="Tyson G.W."/>
        </authorList>
    </citation>
    <scope>NUCLEOTIDE SEQUENCE [LARGE SCALE GENOMIC DNA]</scope>
    <source>
        <strain evidence="5">SK-01</strain>
    </source>
</reference>
<keyword evidence="1 4" id="KW-0378">Hydrolase</keyword>
<evidence type="ECO:0000259" key="3">
    <source>
        <dbReference type="Pfam" id="PF07687"/>
    </source>
</evidence>
<keyword evidence="2" id="KW-0464">Manganese</keyword>
<sequence length="412" mass="43907">MESKRIMRQLVRWRRSLHQCPEIGYEERKTARFVIGELQRLGIPYEYGGVGGGIVARLRGVRAEGPRVALRAELDALPIAEQTGLPFASRHRGKMHACGHDGHMAMVLGAAALLQDSLPQGDVVLIFQPAEEGGLGAQVMIDAGALAGVAMIFGGHLTNLYPTGQIMAVPGPVCAQADSFRIRVFGRGGHGARPHEATDALVASAALVGGLQTLVSREANPLDPSVVTIGTLQAGTARNVIAHEALLEGTIRTTQSGTRLRLIAGMERMCRALGEAYHTRIELELSEPYPPVINTPRETELARRAAARVVGAGRVLSYELPSMGAEDFSLYLNEVPGCFVRFGARAPNAANVPLHSPQFDFDEAALLVGARYFEAVVRLALAEDLSATQVLPDDPTLVGTSTARAICCGSEG</sequence>
<dbReference type="EC" id="3.-.-.-" evidence="4"/>
<dbReference type="Proteomes" id="UP000019812">
    <property type="component" value="Unassembled WGS sequence"/>
</dbReference>
<comment type="cofactor">
    <cofactor evidence="2">
        <name>Mn(2+)</name>
        <dbReference type="ChEBI" id="CHEBI:29035"/>
    </cofactor>
    <text evidence="2">The Mn(2+) ion enhances activity.</text>
</comment>
<protein>
    <submittedName>
        <fullName evidence="4">Putative hydrolase YxeP</fullName>
        <ecNumber evidence="4">3.-.-.-</ecNumber>
    </submittedName>
</protein>
<dbReference type="Gene3D" id="3.40.630.10">
    <property type="entry name" value="Zn peptidases"/>
    <property type="match status" value="1"/>
</dbReference>
<dbReference type="GO" id="GO:0019877">
    <property type="term" value="P:diaminopimelate biosynthetic process"/>
    <property type="evidence" value="ECO:0007669"/>
    <property type="project" value="UniProtKB-ARBA"/>
</dbReference>
<dbReference type="FunFam" id="3.30.70.360:FF:000001">
    <property type="entry name" value="N-acetyldiaminopimelate deacetylase"/>
    <property type="match status" value="1"/>
</dbReference>
<dbReference type="InterPro" id="IPR002933">
    <property type="entry name" value="Peptidase_M20"/>
</dbReference>
<dbReference type="PANTHER" id="PTHR11014">
    <property type="entry name" value="PEPTIDASE M20 FAMILY MEMBER"/>
    <property type="match status" value="1"/>
</dbReference>
<dbReference type="GO" id="GO:0050118">
    <property type="term" value="F:N-acetyldiaminopimelate deacetylase activity"/>
    <property type="evidence" value="ECO:0007669"/>
    <property type="project" value="UniProtKB-ARBA"/>
</dbReference>
<dbReference type="SUPFAM" id="SSF55031">
    <property type="entry name" value="Bacterial exopeptidase dimerisation domain"/>
    <property type="match status" value="1"/>
</dbReference>
<dbReference type="GO" id="GO:0046872">
    <property type="term" value="F:metal ion binding"/>
    <property type="evidence" value="ECO:0007669"/>
    <property type="project" value="UniProtKB-KW"/>
</dbReference>
<proteinExistence type="predicted"/>
<dbReference type="EMBL" id="JDSS02000042">
    <property type="protein sequence ID" value="KFB66494.1"/>
    <property type="molecule type" value="Genomic_DNA"/>
</dbReference>
<dbReference type="Pfam" id="PF07687">
    <property type="entry name" value="M20_dimer"/>
    <property type="match status" value="1"/>
</dbReference>
<feature type="binding site" evidence="2">
    <location>
        <position position="355"/>
    </location>
    <ligand>
        <name>Mn(2+)</name>
        <dbReference type="ChEBI" id="CHEBI:29035"/>
        <label>2</label>
    </ligand>
</feature>
<dbReference type="PANTHER" id="PTHR11014:SF63">
    <property type="entry name" value="METALLOPEPTIDASE, PUTATIVE (AFU_ORTHOLOGUE AFUA_6G09600)-RELATED"/>
    <property type="match status" value="1"/>
</dbReference>
<evidence type="ECO:0000256" key="2">
    <source>
        <dbReference type="PIRSR" id="PIRSR005962-1"/>
    </source>
</evidence>
<gene>
    <name evidence="4" type="primary">yxeP_2</name>
    <name evidence="4" type="ORF">CAPSK01_004173</name>
</gene>
<dbReference type="SUPFAM" id="SSF53187">
    <property type="entry name" value="Zn-dependent exopeptidases"/>
    <property type="match status" value="1"/>
</dbReference>
<dbReference type="Pfam" id="PF01546">
    <property type="entry name" value="Peptidase_M20"/>
    <property type="match status" value="1"/>
</dbReference>
<comment type="caution">
    <text evidence="4">The sequence shown here is derived from an EMBL/GenBank/DDBJ whole genome shotgun (WGS) entry which is preliminary data.</text>
</comment>
<feature type="binding site" evidence="2">
    <location>
        <position position="156"/>
    </location>
    <ligand>
        <name>Mn(2+)</name>
        <dbReference type="ChEBI" id="CHEBI:29035"/>
        <label>2</label>
    </ligand>
</feature>
<dbReference type="CDD" id="cd03886">
    <property type="entry name" value="M20_Acy1"/>
    <property type="match status" value="1"/>
</dbReference>
<evidence type="ECO:0000256" key="1">
    <source>
        <dbReference type="ARBA" id="ARBA00022801"/>
    </source>
</evidence>
<dbReference type="NCBIfam" id="TIGR01891">
    <property type="entry name" value="amidohydrolases"/>
    <property type="match status" value="1"/>
</dbReference>
<evidence type="ECO:0000313" key="4">
    <source>
        <dbReference type="EMBL" id="KFB66494.1"/>
    </source>
</evidence>
<feature type="binding site" evidence="2">
    <location>
        <position position="98"/>
    </location>
    <ligand>
        <name>Mn(2+)</name>
        <dbReference type="ChEBI" id="CHEBI:29035"/>
        <label>2</label>
    </ligand>
</feature>
<name>A0A084XVK0_9PROT</name>
<dbReference type="PIRSF" id="PIRSF005962">
    <property type="entry name" value="Pept_M20D_amidohydro"/>
    <property type="match status" value="1"/>
</dbReference>
<feature type="domain" description="Peptidase M20 dimerisation" evidence="3">
    <location>
        <begin position="179"/>
        <end position="276"/>
    </location>
</feature>
<feature type="binding site" evidence="2">
    <location>
        <position position="132"/>
    </location>
    <ligand>
        <name>Mn(2+)</name>
        <dbReference type="ChEBI" id="CHEBI:29035"/>
        <label>2</label>
    </ligand>
</feature>